<dbReference type="InterPro" id="IPR051750">
    <property type="entry name" value="Trans-sulfuration_enzymes"/>
</dbReference>
<dbReference type="Gene3D" id="3.90.1150.10">
    <property type="entry name" value="Aspartate Aminotransferase, domain 1"/>
    <property type="match status" value="1"/>
</dbReference>
<dbReference type="InterPro" id="IPR015424">
    <property type="entry name" value="PyrdxlP-dep_Trfase"/>
</dbReference>
<gene>
    <name evidence="10" type="ORF">BDN70DRAFT_991221</name>
</gene>
<dbReference type="InterPro" id="IPR015421">
    <property type="entry name" value="PyrdxlP-dep_Trfase_major"/>
</dbReference>
<dbReference type="Proteomes" id="UP000807469">
    <property type="component" value="Unassembled WGS sequence"/>
</dbReference>
<dbReference type="PANTHER" id="PTHR42699:SF1">
    <property type="entry name" value="CYSTATHIONINE GAMMA-SYNTHASE-RELATED"/>
    <property type="match status" value="1"/>
</dbReference>
<evidence type="ECO:0000256" key="6">
    <source>
        <dbReference type="ARBA" id="ARBA00060510"/>
    </source>
</evidence>
<dbReference type="InterPro" id="IPR000277">
    <property type="entry name" value="Cys/Met-Metab_PyrdxlP-dep_enz"/>
</dbReference>
<dbReference type="EMBL" id="MU155167">
    <property type="protein sequence ID" value="KAF9482287.1"/>
    <property type="molecule type" value="Genomic_DNA"/>
</dbReference>
<evidence type="ECO:0000256" key="2">
    <source>
        <dbReference type="ARBA" id="ARBA00022679"/>
    </source>
</evidence>
<evidence type="ECO:0000256" key="4">
    <source>
        <dbReference type="ARBA" id="ARBA00051441"/>
    </source>
</evidence>
<comment type="pathway">
    <text evidence="6">Amino-acid biosynthesis; L-methionine biosynthesis via de novo pathway; L-cystathionine from O-succinyl-L-homoserine: step 1/1.</text>
</comment>
<evidence type="ECO:0000256" key="5">
    <source>
        <dbReference type="ARBA" id="ARBA00058439"/>
    </source>
</evidence>
<comment type="function">
    <text evidence="5">Catalyzes the formation of L-cystathionine from O-succinyl-L-homoserine (OSHS) and L-cysteine, via a gamma-replacement reaction. In the absence of thiol, catalyzes gamma-elimination to form 2-oxobutanoate, succinate and ammonia.</text>
</comment>
<proteinExistence type="predicted"/>
<dbReference type="EC" id="2.5.1.48" evidence="7"/>
<dbReference type="GO" id="GO:0019346">
    <property type="term" value="P:transsulfuration"/>
    <property type="evidence" value="ECO:0007669"/>
    <property type="project" value="InterPro"/>
</dbReference>
<evidence type="ECO:0000256" key="9">
    <source>
        <dbReference type="SAM" id="MobiDB-lite"/>
    </source>
</evidence>
<accession>A0A9P6CWV5</accession>
<sequence>MGEIKQVLGSAVPPHTPHAISVSLPTWRDNVGYEEGDARVVNSMVSGYPRFFIHLSIERLAKFCEQKYGIGNERCMLLPTQKIAEDCRSFMHDRSVAVGTPINARLVHVFICPEEAQNGDAAPASKARGCADLHIVLFPADAFPIAKQFWQHTGLGISSRLAETCLALLPKENAAAVQRPTSPVSGRFPSKGHNRHYSSVKSPPTSPVLKPAKFSASSEADELDPDTVYLEERYGRNLPLEAASFAKRVLRSRVAGVLLRDDSAHTHEQKELEVGPSVRGISTVAADDVYLCPTGMSAIWTAHAAARATRPLAKSVCFGFPYTDTLKILEKWGPGCYFLGFGVDSDIDELEKILETEAARDSTKPPILALFTEFPSNPLLRSANLPRIRTLADKYDFLIVIDETIGNFVNVEVLPYADILVSSLTKVFSGASNVMGGSLILNPQGRHYPELKKHFNENFEDVYFDEDAIFMERNSRDFKRRIRVIDTNAEAVCDFLRAHSLAGGASSPAIKEVFYPKYTTRQNYDICRIKSADGGEAGGFGGLFSLTFTSLAASHAFFDALPCYKGPSLGTNFTLACPFTILAHFGELDWAAKYGVEEGLVRISVGMEDSRILLRSFEIALKAAEAALISA</sequence>
<evidence type="ECO:0000313" key="10">
    <source>
        <dbReference type="EMBL" id="KAF9482287.1"/>
    </source>
</evidence>
<dbReference type="SUPFAM" id="SSF53383">
    <property type="entry name" value="PLP-dependent transferases"/>
    <property type="match status" value="1"/>
</dbReference>
<comment type="cofactor">
    <cofactor evidence="1">
        <name>pyridoxal 5'-phosphate</name>
        <dbReference type="ChEBI" id="CHEBI:597326"/>
    </cofactor>
</comment>
<reference evidence="10" key="1">
    <citation type="submission" date="2020-11" db="EMBL/GenBank/DDBJ databases">
        <authorList>
            <consortium name="DOE Joint Genome Institute"/>
            <person name="Ahrendt S."/>
            <person name="Riley R."/>
            <person name="Andreopoulos W."/>
            <person name="Labutti K."/>
            <person name="Pangilinan J."/>
            <person name="Ruiz-Duenas F.J."/>
            <person name="Barrasa J.M."/>
            <person name="Sanchez-Garcia M."/>
            <person name="Camarero S."/>
            <person name="Miyauchi S."/>
            <person name="Serrano A."/>
            <person name="Linde D."/>
            <person name="Babiker R."/>
            <person name="Drula E."/>
            <person name="Ayuso-Fernandez I."/>
            <person name="Pacheco R."/>
            <person name="Padilla G."/>
            <person name="Ferreira P."/>
            <person name="Barriuso J."/>
            <person name="Kellner H."/>
            <person name="Castanera R."/>
            <person name="Alfaro M."/>
            <person name="Ramirez L."/>
            <person name="Pisabarro A.G."/>
            <person name="Kuo A."/>
            <person name="Tritt A."/>
            <person name="Lipzen A."/>
            <person name="He G."/>
            <person name="Yan M."/>
            <person name="Ng V."/>
            <person name="Cullen D."/>
            <person name="Martin F."/>
            <person name="Rosso M.-N."/>
            <person name="Henrissat B."/>
            <person name="Hibbett D."/>
            <person name="Martinez A.T."/>
            <person name="Grigoriev I.V."/>
        </authorList>
    </citation>
    <scope>NUCLEOTIDE SEQUENCE</scope>
    <source>
        <strain evidence="10">CIRM-BRFM 674</strain>
    </source>
</reference>
<dbReference type="InterPro" id="IPR015422">
    <property type="entry name" value="PyrdxlP-dep_Trfase_small"/>
</dbReference>
<dbReference type="Gene3D" id="3.40.640.10">
    <property type="entry name" value="Type I PLP-dependent aspartate aminotransferase-like (Major domain)"/>
    <property type="match status" value="1"/>
</dbReference>
<dbReference type="GO" id="GO:0030170">
    <property type="term" value="F:pyridoxal phosphate binding"/>
    <property type="evidence" value="ECO:0007669"/>
    <property type="project" value="InterPro"/>
</dbReference>
<evidence type="ECO:0000256" key="7">
    <source>
        <dbReference type="ARBA" id="ARBA00066530"/>
    </source>
</evidence>
<evidence type="ECO:0000313" key="11">
    <source>
        <dbReference type="Proteomes" id="UP000807469"/>
    </source>
</evidence>
<protein>
    <recommendedName>
        <fullName evidence="7">cystathionine gamma-synthase</fullName>
        <ecNumber evidence="7">2.5.1.48</ecNumber>
    </recommendedName>
    <alternativeName>
        <fullName evidence="8">O-succinylhomoserine (thiol)-lyase</fullName>
    </alternativeName>
</protein>
<keyword evidence="3" id="KW-0663">Pyridoxal phosphate</keyword>
<name>A0A9P6CWV5_9AGAR</name>
<keyword evidence="11" id="KW-1185">Reference proteome</keyword>
<keyword evidence="2 10" id="KW-0808">Transferase</keyword>
<dbReference type="Pfam" id="PF01053">
    <property type="entry name" value="Cys_Met_Meta_PP"/>
    <property type="match status" value="1"/>
</dbReference>
<comment type="caution">
    <text evidence="10">The sequence shown here is derived from an EMBL/GenBank/DDBJ whole genome shotgun (WGS) entry which is preliminary data.</text>
</comment>
<dbReference type="GO" id="GO:0003962">
    <property type="term" value="F:cystathionine gamma-synthase activity"/>
    <property type="evidence" value="ECO:0007669"/>
    <property type="project" value="UniProtKB-EC"/>
</dbReference>
<comment type="catalytic activity">
    <reaction evidence="4">
        <text>O-succinyl-L-homoserine + L-cysteine = L,L-cystathionine + succinate + H(+)</text>
        <dbReference type="Rhea" id="RHEA:20397"/>
        <dbReference type="ChEBI" id="CHEBI:15378"/>
        <dbReference type="ChEBI" id="CHEBI:30031"/>
        <dbReference type="ChEBI" id="CHEBI:35235"/>
        <dbReference type="ChEBI" id="CHEBI:57661"/>
        <dbReference type="ChEBI" id="CHEBI:58161"/>
        <dbReference type="EC" id="2.5.1.48"/>
    </reaction>
</comment>
<feature type="region of interest" description="Disordered" evidence="9">
    <location>
        <begin position="178"/>
        <end position="220"/>
    </location>
</feature>
<dbReference type="FunFam" id="3.90.1150.10:FF:000063">
    <property type="entry name" value="Probable cystathionine gamma-synthase"/>
    <property type="match status" value="1"/>
</dbReference>
<dbReference type="PANTHER" id="PTHR42699">
    <property type="match status" value="1"/>
</dbReference>
<evidence type="ECO:0000256" key="8">
    <source>
        <dbReference type="ARBA" id="ARBA00083849"/>
    </source>
</evidence>
<dbReference type="OrthoDB" id="10047078at2759"/>
<evidence type="ECO:0000256" key="3">
    <source>
        <dbReference type="ARBA" id="ARBA00022898"/>
    </source>
</evidence>
<organism evidence="10 11">
    <name type="scientific">Pholiota conissans</name>
    <dbReference type="NCBI Taxonomy" id="109636"/>
    <lineage>
        <taxon>Eukaryota</taxon>
        <taxon>Fungi</taxon>
        <taxon>Dikarya</taxon>
        <taxon>Basidiomycota</taxon>
        <taxon>Agaricomycotina</taxon>
        <taxon>Agaricomycetes</taxon>
        <taxon>Agaricomycetidae</taxon>
        <taxon>Agaricales</taxon>
        <taxon>Agaricineae</taxon>
        <taxon>Strophariaceae</taxon>
        <taxon>Pholiota</taxon>
    </lineage>
</organism>
<dbReference type="FunFam" id="3.40.640.10:FF:000094">
    <property type="entry name" value="Probable cystathionine gamma-synthase"/>
    <property type="match status" value="1"/>
</dbReference>
<evidence type="ECO:0000256" key="1">
    <source>
        <dbReference type="ARBA" id="ARBA00001933"/>
    </source>
</evidence>
<dbReference type="AlphaFoldDB" id="A0A9P6CWV5"/>